<gene>
    <name evidence="2" type="ORF">CAMP_LOCUS4131</name>
    <name evidence="3" type="ORF">CAMP_LOCUS4137</name>
</gene>
<dbReference type="OrthoDB" id="5869021at2759"/>
<feature type="chain" id="PRO_5040711049" evidence="1">
    <location>
        <begin position="25"/>
        <end position="125"/>
    </location>
</feature>
<protein>
    <submittedName>
        <fullName evidence="3">Uncharacterized protein</fullName>
    </submittedName>
</protein>
<evidence type="ECO:0000313" key="4">
    <source>
        <dbReference type="Proteomes" id="UP001152747"/>
    </source>
</evidence>
<organism evidence="3 4">
    <name type="scientific">Caenorhabditis angaria</name>
    <dbReference type="NCBI Taxonomy" id="860376"/>
    <lineage>
        <taxon>Eukaryota</taxon>
        <taxon>Metazoa</taxon>
        <taxon>Ecdysozoa</taxon>
        <taxon>Nematoda</taxon>
        <taxon>Chromadorea</taxon>
        <taxon>Rhabditida</taxon>
        <taxon>Rhabditina</taxon>
        <taxon>Rhabditomorpha</taxon>
        <taxon>Rhabditoidea</taxon>
        <taxon>Rhabditidae</taxon>
        <taxon>Peloderinae</taxon>
        <taxon>Caenorhabditis</taxon>
    </lineage>
</organism>
<feature type="signal peptide" evidence="1">
    <location>
        <begin position="1"/>
        <end position="24"/>
    </location>
</feature>
<dbReference type="Proteomes" id="UP001152747">
    <property type="component" value="Unassembled WGS sequence"/>
</dbReference>
<dbReference type="PANTHER" id="PTHR35182">
    <property type="entry name" value="PROTEIN CBG13762"/>
    <property type="match status" value="1"/>
</dbReference>
<comment type="caution">
    <text evidence="3">The sequence shown here is derived from an EMBL/GenBank/DDBJ whole genome shotgun (WGS) entry which is preliminary data.</text>
</comment>
<dbReference type="AlphaFoldDB" id="A0A9P1IAH5"/>
<dbReference type="EMBL" id="CANHGI010000002">
    <property type="protein sequence ID" value="CAI5441500.1"/>
    <property type="molecule type" value="Genomic_DNA"/>
</dbReference>
<keyword evidence="1" id="KW-0732">Signal</keyword>
<evidence type="ECO:0000313" key="3">
    <source>
        <dbReference type="EMBL" id="CAI5441500.1"/>
    </source>
</evidence>
<name>A0A9P1IAH5_9PELO</name>
<accession>A0A9P1IAH5</accession>
<sequence>MISKLTIAVLLLAFFVSFSESAVAQQLVKLGERVTIDIAQGKSALSRTVNGQKAVVQFKGAKAGVFVLNGKNVDSSNYEVKPNGVLIIKKVTKADIGEYAPEPNDPVPRGNGGFVAGPVLVLSLA</sequence>
<dbReference type="EMBL" id="CANHGI010000002">
    <property type="protein sequence ID" value="CAI5441494.1"/>
    <property type="molecule type" value="Genomic_DNA"/>
</dbReference>
<dbReference type="PANTHER" id="PTHR35182:SF1">
    <property type="entry name" value="COLD-SHOCK PROTEIN-RELATED"/>
    <property type="match status" value="1"/>
</dbReference>
<reference evidence="3" key="1">
    <citation type="submission" date="2022-11" db="EMBL/GenBank/DDBJ databases">
        <authorList>
            <person name="Kikuchi T."/>
        </authorList>
    </citation>
    <scope>NUCLEOTIDE SEQUENCE</scope>
    <source>
        <strain evidence="3">PS1010</strain>
    </source>
</reference>
<evidence type="ECO:0000313" key="2">
    <source>
        <dbReference type="EMBL" id="CAI5441494.1"/>
    </source>
</evidence>
<keyword evidence="4" id="KW-1185">Reference proteome</keyword>
<proteinExistence type="predicted"/>
<evidence type="ECO:0000256" key="1">
    <source>
        <dbReference type="SAM" id="SignalP"/>
    </source>
</evidence>